<dbReference type="InterPro" id="IPR023214">
    <property type="entry name" value="HAD_sf"/>
</dbReference>
<evidence type="ECO:0000313" key="2">
    <source>
        <dbReference type="EMBL" id="SFH94148.1"/>
    </source>
</evidence>
<gene>
    <name evidence="2" type="ORF">SAMN05216258_103194</name>
</gene>
<proteinExistence type="predicted"/>
<sequence length="322" mass="34345">MSRHILVAALCAPLAVPALADPLPSWDDAGAQAKIVAFVDSVTEEGGAGYVEPSRRIAVFDNDGTLWSEQPAYFQLFFALDFLKAEAEKDPSILTSPALKAGAAGDLEALAATGMDGLLEVIEVSHAGLSTEAFQARARDWATTAVHPTSGLTYAQMTYAPMVELLGYLRDNGFSTWIVSGGGVDFIRGFAEAAYGIPPWQVIGTRGRTEWDPVSKTVMKTGGVALIDDKEGKPVGIAQQIGVRPILAFGNSDGDYQMLDYVTSGEGPSLGLIVHHTDAAREFAYDREGHIGVLDRALDEAEGHGWVVVDMAAEWSTIWSGE</sequence>
<dbReference type="SUPFAM" id="SSF56784">
    <property type="entry name" value="HAD-like"/>
    <property type="match status" value="1"/>
</dbReference>
<dbReference type="Proteomes" id="UP000199377">
    <property type="component" value="Unassembled WGS sequence"/>
</dbReference>
<dbReference type="Gene3D" id="3.40.50.1000">
    <property type="entry name" value="HAD superfamily/HAD-like"/>
    <property type="match status" value="1"/>
</dbReference>
<name>A0A1I3E5J2_9RHOB</name>
<evidence type="ECO:0000313" key="3">
    <source>
        <dbReference type="Proteomes" id="UP000199377"/>
    </source>
</evidence>
<dbReference type="OrthoDB" id="9799365at2"/>
<accession>A0A1I3E5J2</accession>
<dbReference type="RefSeq" id="WP_092858990.1">
    <property type="nucleotide sequence ID" value="NZ_FOQH01000003.1"/>
</dbReference>
<evidence type="ECO:0000256" key="1">
    <source>
        <dbReference type="SAM" id="SignalP"/>
    </source>
</evidence>
<organism evidence="2 3">
    <name type="scientific">Albimonas pacifica</name>
    <dbReference type="NCBI Taxonomy" id="1114924"/>
    <lineage>
        <taxon>Bacteria</taxon>
        <taxon>Pseudomonadati</taxon>
        <taxon>Pseudomonadota</taxon>
        <taxon>Alphaproteobacteria</taxon>
        <taxon>Rhodobacterales</taxon>
        <taxon>Paracoccaceae</taxon>
        <taxon>Albimonas</taxon>
    </lineage>
</organism>
<protein>
    <submittedName>
        <fullName evidence="2">Phosphoserine phosphatase</fullName>
    </submittedName>
</protein>
<feature type="chain" id="PRO_5011647186" evidence="1">
    <location>
        <begin position="21"/>
        <end position="322"/>
    </location>
</feature>
<reference evidence="2 3" key="1">
    <citation type="submission" date="2016-10" db="EMBL/GenBank/DDBJ databases">
        <authorList>
            <person name="de Groot N.N."/>
        </authorList>
    </citation>
    <scope>NUCLEOTIDE SEQUENCE [LARGE SCALE GENOMIC DNA]</scope>
    <source>
        <strain evidence="2 3">CGMCC 1.11030</strain>
    </source>
</reference>
<keyword evidence="1" id="KW-0732">Signal</keyword>
<dbReference type="STRING" id="1114924.SAMN05216258_103194"/>
<dbReference type="CDD" id="cd01427">
    <property type="entry name" value="HAD_like"/>
    <property type="match status" value="1"/>
</dbReference>
<feature type="signal peptide" evidence="1">
    <location>
        <begin position="1"/>
        <end position="20"/>
    </location>
</feature>
<dbReference type="Pfam" id="PF12710">
    <property type="entry name" value="HAD"/>
    <property type="match status" value="1"/>
</dbReference>
<dbReference type="InterPro" id="IPR036412">
    <property type="entry name" value="HAD-like_sf"/>
</dbReference>
<dbReference type="AlphaFoldDB" id="A0A1I3E5J2"/>
<keyword evidence="3" id="KW-1185">Reference proteome</keyword>
<dbReference type="EMBL" id="FOQH01000003">
    <property type="protein sequence ID" value="SFH94148.1"/>
    <property type="molecule type" value="Genomic_DNA"/>
</dbReference>